<evidence type="ECO:0000313" key="1">
    <source>
        <dbReference type="EMBL" id="WPU92498.1"/>
    </source>
</evidence>
<reference evidence="1 2" key="1">
    <citation type="submission" date="2023-11" db="EMBL/GenBank/DDBJ databases">
        <title>Analysis of the Genomes of Mucilaginibacter gossypii cycad 4 and M. sabulilitoris SNA2: microbes with the potential for plant growth promotion.</title>
        <authorList>
            <person name="Hirsch A.M."/>
            <person name="Humm E."/>
            <person name="Rubbi M."/>
            <person name="Del Vecchio G."/>
            <person name="Ha S.M."/>
            <person name="Pellegrini M."/>
            <person name="Gunsalus R.P."/>
        </authorList>
    </citation>
    <scope>NUCLEOTIDE SEQUENCE [LARGE SCALE GENOMIC DNA]</scope>
    <source>
        <strain evidence="1 2">SNA2</strain>
    </source>
</reference>
<organism evidence="1 2">
    <name type="scientific">Mucilaginibacter sabulilitoris</name>
    <dbReference type="NCBI Taxonomy" id="1173583"/>
    <lineage>
        <taxon>Bacteria</taxon>
        <taxon>Pseudomonadati</taxon>
        <taxon>Bacteroidota</taxon>
        <taxon>Sphingobacteriia</taxon>
        <taxon>Sphingobacteriales</taxon>
        <taxon>Sphingobacteriaceae</taxon>
        <taxon>Mucilaginibacter</taxon>
    </lineage>
</organism>
<gene>
    <name evidence="1" type="ORF">SNE25_24530</name>
</gene>
<sequence>MNDKELEKGFSMVIGNAQSLFDEATLLFANGYFARSYSLSQLAIEEVGKSTLLCRAVLAFYMGEEVNSKYLDKLGFRDHQQKTRLSLKSELISVYLYEKSIDEKTDFRGSIIDVFSRVDKLNSLKNESLYVSMVDDKFSVPSEIISSDMAKELLEKAELRLVSAKPLLRPLTDMKLSALRLKEIMNDPNKHAEFQAQASKELGIEFTE</sequence>
<keyword evidence="2" id="KW-1185">Reference proteome</keyword>
<dbReference type="InterPro" id="IPR030987">
    <property type="entry name" value="AbiV"/>
</dbReference>
<protein>
    <submittedName>
        <fullName evidence="1">AbiV family abortive infection protein</fullName>
    </submittedName>
</protein>
<dbReference type="RefSeq" id="WP_321561660.1">
    <property type="nucleotide sequence ID" value="NZ_CP139558.1"/>
</dbReference>
<proteinExistence type="predicted"/>
<dbReference type="NCBIfam" id="TIGR04498">
    <property type="entry name" value="AbiV_defense"/>
    <property type="match status" value="1"/>
</dbReference>
<dbReference type="EMBL" id="CP139558">
    <property type="protein sequence ID" value="WPU92498.1"/>
    <property type="molecule type" value="Genomic_DNA"/>
</dbReference>
<dbReference type="Pfam" id="PF18728">
    <property type="entry name" value="HEPN_AbiV"/>
    <property type="match status" value="1"/>
</dbReference>
<name>A0ABZ0TJX8_9SPHI</name>
<evidence type="ECO:0000313" key="2">
    <source>
        <dbReference type="Proteomes" id="UP001324380"/>
    </source>
</evidence>
<dbReference type="Proteomes" id="UP001324380">
    <property type="component" value="Chromosome"/>
</dbReference>
<accession>A0ABZ0TJX8</accession>